<evidence type="ECO:0000256" key="1">
    <source>
        <dbReference type="ARBA" id="ARBA00006484"/>
    </source>
</evidence>
<name>A0A9Q1H6G5_HOLLE</name>
<organism evidence="6 7">
    <name type="scientific">Holothuria leucospilota</name>
    <name type="common">Black long sea cucumber</name>
    <name type="synonym">Mertensiothuria leucospilota</name>
    <dbReference type="NCBI Taxonomy" id="206669"/>
    <lineage>
        <taxon>Eukaryota</taxon>
        <taxon>Metazoa</taxon>
        <taxon>Echinodermata</taxon>
        <taxon>Eleutherozoa</taxon>
        <taxon>Echinozoa</taxon>
        <taxon>Holothuroidea</taxon>
        <taxon>Aspidochirotacea</taxon>
        <taxon>Aspidochirotida</taxon>
        <taxon>Holothuriidae</taxon>
        <taxon>Holothuria</taxon>
    </lineage>
</organism>
<dbReference type="GO" id="GO:0006006">
    <property type="term" value="P:glucose metabolic process"/>
    <property type="evidence" value="ECO:0007669"/>
    <property type="project" value="TreeGrafter"/>
</dbReference>
<dbReference type="InterPro" id="IPR020904">
    <property type="entry name" value="Sc_DH/Rdtase_CS"/>
</dbReference>
<dbReference type="Gene3D" id="3.40.50.720">
    <property type="entry name" value="NAD(P)-binding Rossmann-like Domain"/>
    <property type="match status" value="1"/>
</dbReference>
<dbReference type="PANTHER" id="PTHR44252:SF3">
    <property type="entry name" value="D-ERYTHRULOSE REDUCTASE-RELATED"/>
    <property type="match status" value="1"/>
</dbReference>
<comment type="similarity">
    <text evidence="1">Belongs to the short-chain dehydrogenases/reductases (SDR) family.</text>
</comment>
<evidence type="ECO:0000313" key="7">
    <source>
        <dbReference type="Proteomes" id="UP001152320"/>
    </source>
</evidence>
<dbReference type="InterPro" id="IPR057326">
    <property type="entry name" value="KR_dom"/>
</dbReference>
<proteinExistence type="inferred from homology"/>
<evidence type="ECO:0000313" key="6">
    <source>
        <dbReference type="EMBL" id="KAJ8037347.1"/>
    </source>
</evidence>
<dbReference type="InterPro" id="IPR051737">
    <property type="entry name" value="L-xylulose/Carbonyl_redctase"/>
</dbReference>
<keyword evidence="4" id="KW-0560">Oxidoreductase</keyword>
<dbReference type="GO" id="GO:0005997">
    <property type="term" value="P:xylulose metabolic process"/>
    <property type="evidence" value="ECO:0007669"/>
    <property type="project" value="TreeGrafter"/>
</dbReference>
<dbReference type="SMART" id="SM00822">
    <property type="entry name" value="PKS_KR"/>
    <property type="match status" value="1"/>
</dbReference>
<dbReference type="Proteomes" id="UP001152320">
    <property type="component" value="Chromosome 8"/>
</dbReference>
<dbReference type="SUPFAM" id="SSF51735">
    <property type="entry name" value="NAD(P)-binding Rossmann-fold domains"/>
    <property type="match status" value="1"/>
</dbReference>
<dbReference type="PANTHER" id="PTHR44252">
    <property type="entry name" value="D-ERYTHRULOSE REDUCTASE"/>
    <property type="match status" value="1"/>
</dbReference>
<accession>A0A9Q1H6G5</accession>
<comment type="subunit">
    <text evidence="2">Homotetramer.</text>
</comment>
<protein>
    <submittedName>
        <fullName evidence="6">D-erythrulose reductase</fullName>
    </submittedName>
</protein>
<keyword evidence="3" id="KW-0521">NADP</keyword>
<dbReference type="GO" id="GO:0050038">
    <property type="term" value="F:L-xylulose reductase (NADPH) activity"/>
    <property type="evidence" value="ECO:0007669"/>
    <property type="project" value="TreeGrafter"/>
</dbReference>
<dbReference type="AlphaFoldDB" id="A0A9Q1H6G5"/>
<evidence type="ECO:0000259" key="5">
    <source>
        <dbReference type="SMART" id="SM00822"/>
    </source>
</evidence>
<gene>
    <name evidence="6" type="ORF">HOLleu_18144</name>
</gene>
<evidence type="ECO:0000256" key="3">
    <source>
        <dbReference type="ARBA" id="ARBA00022857"/>
    </source>
</evidence>
<dbReference type="EMBL" id="JAIZAY010000008">
    <property type="protein sequence ID" value="KAJ8037347.1"/>
    <property type="molecule type" value="Genomic_DNA"/>
</dbReference>
<evidence type="ECO:0000256" key="4">
    <source>
        <dbReference type="ARBA" id="ARBA00023002"/>
    </source>
</evidence>
<dbReference type="InterPro" id="IPR002347">
    <property type="entry name" value="SDR_fam"/>
</dbReference>
<feature type="domain" description="Ketoreductase" evidence="5">
    <location>
        <begin position="8"/>
        <end position="195"/>
    </location>
</feature>
<dbReference type="PRINTS" id="PR00080">
    <property type="entry name" value="SDRFAMILY"/>
</dbReference>
<dbReference type="PRINTS" id="PR00081">
    <property type="entry name" value="GDHRDH"/>
</dbReference>
<dbReference type="GO" id="GO:0004090">
    <property type="term" value="F:carbonyl reductase (NADPH) activity"/>
    <property type="evidence" value="ECO:0007669"/>
    <property type="project" value="TreeGrafter"/>
</dbReference>
<dbReference type="Pfam" id="PF13561">
    <property type="entry name" value="adh_short_C2"/>
    <property type="match status" value="1"/>
</dbReference>
<sequence length="248" mass="26371">MNIDFGGKIALVTGASKGIGYDIALALAKGGAIKVYAVSRTLKDLEKLKDQNDKIEPVVCDLTDWDTTAKVIGDLGPVDLLVNNAGVSILQPFLDITPEVYSQIFDLNVKSVIQVSQIVAHKMIDKGSGGVIVNVSSMASTMSLKDHTCYCASKAALDSLTRSMAAELGSKNIRVNACNPTVTFTDMGRMAWGDPKRSAPVLSRIPIGRFAEVEDVTNVVLYLLSDKSAMLNGVTLPVDGGFTTVGFL</sequence>
<comment type="caution">
    <text evidence="6">The sequence shown here is derived from an EMBL/GenBank/DDBJ whole genome shotgun (WGS) entry which is preliminary data.</text>
</comment>
<dbReference type="FunFam" id="3.40.50.720:FF:000214">
    <property type="entry name" value="L-xylulose reductase"/>
    <property type="match status" value="1"/>
</dbReference>
<evidence type="ECO:0000256" key="2">
    <source>
        <dbReference type="ARBA" id="ARBA00011881"/>
    </source>
</evidence>
<reference evidence="6" key="1">
    <citation type="submission" date="2021-10" db="EMBL/GenBank/DDBJ databases">
        <title>Tropical sea cucumber genome reveals ecological adaptation and Cuvierian tubules defense mechanism.</title>
        <authorList>
            <person name="Chen T."/>
        </authorList>
    </citation>
    <scope>NUCLEOTIDE SEQUENCE</scope>
    <source>
        <strain evidence="6">Nanhai2018</strain>
        <tissue evidence="6">Muscle</tissue>
    </source>
</reference>
<dbReference type="InterPro" id="IPR036291">
    <property type="entry name" value="NAD(P)-bd_dom_sf"/>
</dbReference>
<dbReference type="PROSITE" id="PS00061">
    <property type="entry name" value="ADH_SHORT"/>
    <property type="match status" value="1"/>
</dbReference>
<dbReference type="OrthoDB" id="1393670at2759"/>
<dbReference type="GO" id="GO:0006629">
    <property type="term" value="P:lipid metabolic process"/>
    <property type="evidence" value="ECO:0007669"/>
    <property type="project" value="UniProtKB-ARBA"/>
</dbReference>
<keyword evidence="7" id="KW-1185">Reference proteome</keyword>